<evidence type="ECO:0000256" key="9">
    <source>
        <dbReference type="ARBA" id="ARBA00030128"/>
    </source>
</evidence>
<feature type="binding site" evidence="11">
    <location>
        <begin position="12"/>
        <end position="19"/>
    </location>
    <ligand>
        <name>ATP</name>
        <dbReference type="ChEBI" id="CHEBI:30616"/>
    </ligand>
</feature>
<keyword evidence="11" id="KW-0963">Cytoplasm</keyword>
<comment type="similarity">
    <text evidence="2 11">Belongs to the guanylate kinase family.</text>
</comment>
<dbReference type="InterPro" id="IPR017665">
    <property type="entry name" value="Guanylate_kinase"/>
</dbReference>
<evidence type="ECO:0000256" key="4">
    <source>
        <dbReference type="ARBA" id="ARBA00016296"/>
    </source>
</evidence>
<protein>
    <recommendedName>
        <fullName evidence="4 11">Guanylate kinase</fullName>
        <ecNumber evidence="3 11">2.7.4.8</ecNumber>
    </recommendedName>
    <alternativeName>
        <fullName evidence="9 11">GMP kinase</fullName>
    </alternativeName>
</protein>
<evidence type="ECO:0000256" key="3">
    <source>
        <dbReference type="ARBA" id="ARBA00012961"/>
    </source>
</evidence>
<feature type="domain" description="Guanylate kinase-like" evidence="12">
    <location>
        <begin position="5"/>
        <end position="184"/>
    </location>
</feature>
<dbReference type="CDD" id="cd00071">
    <property type="entry name" value="GMPK"/>
    <property type="match status" value="1"/>
</dbReference>
<dbReference type="InterPro" id="IPR008145">
    <property type="entry name" value="GK/Ca_channel_bsu"/>
</dbReference>
<dbReference type="Proteomes" id="UP000543642">
    <property type="component" value="Unassembled WGS sequence"/>
</dbReference>
<dbReference type="RefSeq" id="WP_183773083.1">
    <property type="nucleotide sequence ID" value="NZ_CAWVEG010000172.1"/>
</dbReference>
<dbReference type="InterPro" id="IPR020590">
    <property type="entry name" value="Guanylate_kinase_CS"/>
</dbReference>
<evidence type="ECO:0000259" key="12">
    <source>
        <dbReference type="PROSITE" id="PS50052"/>
    </source>
</evidence>
<dbReference type="InterPro" id="IPR008144">
    <property type="entry name" value="Guanylate_kin-like_dom"/>
</dbReference>
<organism evidence="13 14">
    <name type="scientific">Catenibacillus scindens</name>
    <dbReference type="NCBI Taxonomy" id="673271"/>
    <lineage>
        <taxon>Bacteria</taxon>
        <taxon>Bacillati</taxon>
        <taxon>Bacillota</taxon>
        <taxon>Clostridia</taxon>
        <taxon>Lachnospirales</taxon>
        <taxon>Lachnospiraceae</taxon>
        <taxon>Catenibacillus</taxon>
    </lineage>
</organism>
<dbReference type="Pfam" id="PF00625">
    <property type="entry name" value="Guanylate_kin"/>
    <property type="match status" value="1"/>
</dbReference>
<evidence type="ECO:0000313" key="14">
    <source>
        <dbReference type="Proteomes" id="UP000543642"/>
    </source>
</evidence>
<comment type="subcellular location">
    <subcellularLocation>
        <location evidence="11">Cytoplasm</location>
    </subcellularLocation>
</comment>
<dbReference type="PROSITE" id="PS00856">
    <property type="entry name" value="GUANYLATE_KINASE_1"/>
    <property type="match status" value="1"/>
</dbReference>
<dbReference type="GO" id="GO:0004385">
    <property type="term" value="F:GMP kinase activity"/>
    <property type="evidence" value="ECO:0007669"/>
    <property type="project" value="UniProtKB-UniRule"/>
</dbReference>
<keyword evidence="8 11" id="KW-0067">ATP-binding</keyword>
<evidence type="ECO:0000256" key="6">
    <source>
        <dbReference type="ARBA" id="ARBA00022741"/>
    </source>
</evidence>
<dbReference type="Gene3D" id="3.30.63.10">
    <property type="entry name" value="Guanylate Kinase phosphate binding domain"/>
    <property type="match status" value="1"/>
</dbReference>
<comment type="catalytic activity">
    <reaction evidence="10 11">
        <text>GMP + ATP = GDP + ADP</text>
        <dbReference type="Rhea" id="RHEA:20780"/>
        <dbReference type="ChEBI" id="CHEBI:30616"/>
        <dbReference type="ChEBI" id="CHEBI:58115"/>
        <dbReference type="ChEBI" id="CHEBI:58189"/>
        <dbReference type="ChEBI" id="CHEBI:456216"/>
        <dbReference type="EC" id="2.7.4.8"/>
    </reaction>
</comment>
<dbReference type="AlphaFoldDB" id="A0A7W8M4X6"/>
<sequence length="207" mass="24049">MKKEGILTIISGFSGVGKGTIVSALLREYPKEYCLSISATTRAPREGEKDGENYFFVSREQFETMIREGKLLEYAQYVDNYYGTPGDFVREKLSQGINVILEIEMQGALKIKEQYPDTLLIFIVPPKASDLLDRLINRGTETKEQIEGRLRRSAQEAVYMKDYDYIVVNDKVERAVHQIHQIIENEQDRVCRREEFIDQLTCELHQW</sequence>
<dbReference type="EC" id="2.7.4.8" evidence="3 11"/>
<dbReference type="EMBL" id="JACHFW010000005">
    <property type="protein sequence ID" value="MBB5264475.1"/>
    <property type="molecule type" value="Genomic_DNA"/>
</dbReference>
<keyword evidence="7 11" id="KW-0418">Kinase</keyword>
<keyword evidence="14" id="KW-1185">Reference proteome</keyword>
<dbReference type="PANTHER" id="PTHR23117:SF13">
    <property type="entry name" value="GUANYLATE KINASE"/>
    <property type="match status" value="1"/>
</dbReference>
<keyword evidence="5 11" id="KW-0808">Transferase</keyword>
<evidence type="ECO:0000256" key="8">
    <source>
        <dbReference type="ARBA" id="ARBA00022840"/>
    </source>
</evidence>
<dbReference type="SUPFAM" id="SSF52540">
    <property type="entry name" value="P-loop containing nucleoside triphosphate hydrolases"/>
    <property type="match status" value="1"/>
</dbReference>
<proteinExistence type="inferred from homology"/>
<accession>A0A7W8M4X6</accession>
<evidence type="ECO:0000256" key="7">
    <source>
        <dbReference type="ARBA" id="ARBA00022777"/>
    </source>
</evidence>
<comment type="caution">
    <text evidence="13">The sequence shown here is derived from an EMBL/GenBank/DDBJ whole genome shotgun (WGS) entry which is preliminary data.</text>
</comment>
<dbReference type="NCBIfam" id="TIGR03263">
    <property type="entry name" value="guanyl_kin"/>
    <property type="match status" value="1"/>
</dbReference>
<dbReference type="Gene3D" id="3.40.50.300">
    <property type="entry name" value="P-loop containing nucleotide triphosphate hydrolases"/>
    <property type="match status" value="1"/>
</dbReference>
<dbReference type="HAMAP" id="MF_00328">
    <property type="entry name" value="Guanylate_kinase"/>
    <property type="match status" value="1"/>
</dbReference>
<keyword evidence="6 11" id="KW-0547">Nucleotide-binding</keyword>
<evidence type="ECO:0000256" key="1">
    <source>
        <dbReference type="ARBA" id="ARBA00003531"/>
    </source>
</evidence>
<dbReference type="GO" id="GO:0005524">
    <property type="term" value="F:ATP binding"/>
    <property type="evidence" value="ECO:0007669"/>
    <property type="project" value="UniProtKB-UniRule"/>
</dbReference>
<reference evidence="13 14" key="1">
    <citation type="submission" date="2020-08" db="EMBL/GenBank/DDBJ databases">
        <title>Genomic Encyclopedia of Type Strains, Phase IV (KMG-IV): sequencing the most valuable type-strain genomes for metagenomic binning, comparative biology and taxonomic classification.</title>
        <authorList>
            <person name="Goeker M."/>
        </authorList>
    </citation>
    <scope>NUCLEOTIDE SEQUENCE [LARGE SCALE GENOMIC DNA]</scope>
    <source>
        <strain evidence="13 14">DSM 106146</strain>
    </source>
</reference>
<dbReference type="GO" id="GO:0005829">
    <property type="term" value="C:cytosol"/>
    <property type="evidence" value="ECO:0007669"/>
    <property type="project" value="TreeGrafter"/>
</dbReference>
<evidence type="ECO:0000256" key="2">
    <source>
        <dbReference type="ARBA" id="ARBA00005790"/>
    </source>
</evidence>
<gene>
    <name evidence="11" type="primary">gmk</name>
    <name evidence="13" type="ORF">HNP82_001602</name>
</gene>
<evidence type="ECO:0000256" key="5">
    <source>
        <dbReference type="ARBA" id="ARBA00022679"/>
    </source>
</evidence>
<dbReference type="PANTHER" id="PTHR23117">
    <property type="entry name" value="GUANYLATE KINASE-RELATED"/>
    <property type="match status" value="1"/>
</dbReference>
<evidence type="ECO:0000313" key="13">
    <source>
        <dbReference type="EMBL" id="MBB5264475.1"/>
    </source>
</evidence>
<dbReference type="SMART" id="SM00072">
    <property type="entry name" value="GuKc"/>
    <property type="match status" value="1"/>
</dbReference>
<dbReference type="FunFam" id="3.30.63.10:FF:000002">
    <property type="entry name" value="Guanylate kinase 1"/>
    <property type="match status" value="1"/>
</dbReference>
<evidence type="ECO:0000256" key="11">
    <source>
        <dbReference type="HAMAP-Rule" id="MF_00328"/>
    </source>
</evidence>
<dbReference type="PROSITE" id="PS50052">
    <property type="entry name" value="GUANYLATE_KINASE_2"/>
    <property type="match status" value="1"/>
</dbReference>
<name>A0A7W8M4X6_9FIRM</name>
<evidence type="ECO:0000256" key="10">
    <source>
        <dbReference type="ARBA" id="ARBA00048594"/>
    </source>
</evidence>
<dbReference type="InterPro" id="IPR027417">
    <property type="entry name" value="P-loop_NTPase"/>
</dbReference>
<comment type="function">
    <text evidence="1 11">Essential for recycling GMP and indirectly, cGMP.</text>
</comment>